<comment type="caution">
    <text evidence="3">The sequence shown here is derived from an EMBL/GenBank/DDBJ whole genome shotgun (WGS) entry which is preliminary data.</text>
</comment>
<feature type="domain" description="C-type lectin" evidence="2">
    <location>
        <begin position="45"/>
        <end position="164"/>
    </location>
</feature>
<dbReference type="PROSITE" id="PS50041">
    <property type="entry name" value="C_TYPE_LECTIN_2"/>
    <property type="match status" value="1"/>
</dbReference>
<feature type="chain" id="PRO_5012330256" evidence="1">
    <location>
        <begin position="24"/>
        <end position="430"/>
    </location>
</feature>
<dbReference type="Proteomes" id="UP000198287">
    <property type="component" value="Unassembled WGS sequence"/>
</dbReference>
<gene>
    <name evidence="3" type="ORF">Fcan01_11198</name>
</gene>
<dbReference type="SUPFAM" id="SSF49854">
    <property type="entry name" value="Spermadhesin, CUB domain"/>
    <property type="match status" value="1"/>
</dbReference>
<feature type="signal peptide" evidence="1">
    <location>
        <begin position="1"/>
        <end position="23"/>
    </location>
</feature>
<evidence type="ECO:0000313" key="4">
    <source>
        <dbReference type="Proteomes" id="UP000198287"/>
    </source>
</evidence>
<dbReference type="AlphaFoldDB" id="A0A226E9L4"/>
<dbReference type="InterPro" id="IPR016187">
    <property type="entry name" value="CTDL_fold"/>
</dbReference>
<reference evidence="3 4" key="1">
    <citation type="submission" date="2015-12" db="EMBL/GenBank/DDBJ databases">
        <title>The genome of Folsomia candida.</title>
        <authorList>
            <person name="Faddeeva A."/>
            <person name="Derks M.F."/>
            <person name="Anvar Y."/>
            <person name="Smit S."/>
            <person name="Van Straalen N."/>
            <person name="Roelofs D."/>
        </authorList>
    </citation>
    <scope>NUCLEOTIDE SEQUENCE [LARGE SCALE GENOMIC DNA]</scope>
    <source>
        <strain evidence="3 4">VU population</strain>
        <tissue evidence="3">Whole body</tissue>
    </source>
</reference>
<keyword evidence="1" id="KW-0732">Signal</keyword>
<dbReference type="Gene3D" id="3.10.100.10">
    <property type="entry name" value="Mannose-Binding Protein A, subunit A"/>
    <property type="match status" value="1"/>
</dbReference>
<dbReference type="SUPFAM" id="SSF56436">
    <property type="entry name" value="C-type lectin-like"/>
    <property type="match status" value="1"/>
</dbReference>
<accession>A0A226E9L4</accession>
<evidence type="ECO:0000259" key="2">
    <source>
        <dbReference type="PROSITE" id="PS50041"/>
    </source>
</evidence>
<dbReference type="Pfam" id="PF00059">
    <property type="entry name" value="Lectin_C"/>
    <property type="match status" value="1"/>
</dbReference>
<dbReference type="PROSITE" id="PS51257">
    <property type="entry name" value="PROKAR_LIPOPROTEIN"/>
    <property type="match status" value="1"/>
</dbReference>
<sequence>MAKIFILTFVLVALLSCTNGNNASEFKFLGEYIPPQNNSRATATAAASVYYLSRSTATWGDAWFLCKISFGGQLLALETKSESDFIRDLLVKDGIGQVWTSGAYDTSISMWRWASTGVIVDYAPWGNGQPVSQEDNDRIAVYNTVFSSDWRSVDSAGQRFYICEVPEVTAATTAVPTTTVTSTTPGSIISNTCGDVLDGLTGRIDYTAPAAAIECSWTIRSRTSSNVTFHVRDIPKDLAADVTSVTHSQPYARSKWLVQWNSGPISRLVNGDIFIVTIYSSWNAEGGKFTLDFEGSNDHPSSPMGGSSVMFDGPNYDNYETNIVPVRIPYSFTPRANQLSSFVFSTQGYFSESNYYILNLTSQFSFPDASCNNNLRIYSNIYNGYMLEQLLCTSDTYTFRETVTTVLIFDTGSDYGTDQFTFEYGWANRW</sequence>
<proteinExistence type="predicted"/>
<organism evidence="3 4">
    <name type="scientific">Folsomia candida</name>
    <name type="common">Springtail</name>
    <dbReference type="NCBI Taxonomy" id="158441"/>
    <lineage>
        <taxon>Eukaryota</taxon>
        <taxon>Metazoa</taxon>
        <taxon>Ecdysozoa</taxon>
        <taxon>Arthropoda</taxon>
        <taxon>Hexapoda</taxon>
        <taxon>Collembola</taxon>
        <taxon>Entomobryomorpha</taxon>
        <taxon>Isotomoidea</taxon>
        <taxon>Isotomidae</taxon>
        <taxon>Proisotominae</taxon>
        <taxon>Folsomia</taxon>
    </lineage>
</organism>
<dbReference type="InterPro" id="IPR001304">
    <property type="entry name" value="C-type_lectin-like"/>
</dbReference>
<dbReference type="CDD" id="cd00037">
    <property type="entry name" value="CLECT"/>
    <property type="match status" value="1"/>
</dbReference>
<dbReference type="InterPro" id="IPR035914">
    <property type="entry name" value="Sperma_CUB_dom_sf"/>
</dbReference>
<dbReference type="OrthoDB" id="6340082at2759"/>
<evidence type="ECO:0000256" key="1">
    <source>
        <dbReference type="SAM" id="SignalP"/>
    </source>
</evidence>
<dbReference type="InterPro" id="IPR016186">
    <property type="entry name" value="C-type_lectin-like/link_sf"/>
</dbReference>
<name>A0A226E9L4_FOLCA</name>
<protein>
    <submittedName>
        <fullName evidence="3">Lithostathine-2</fullName>
    </submittedName>
</protein>
<evidence type="ECO:0000313" key="3">
    <source>
        <dbReference type="EMBL" id="OXA54060.1"/>
    </source>
</evidence>
<keyword evidence="4" id="KW-1185">Reference proteome</keyword>
<dbReference type="EMBL" id="LNIX01000005">
    <property type="protein sequence ID" value="OXA54060.1"/>
    <property type="molecule type" value="Genomic_DNA"/>
</dbReference>
<dbReference type="SMART" id="SM00034">
    <property type="entry name" value="CLECT"/>
    <property type="match status" value="1"/>
</dbReference>